<dbReference type="InterPro" id="IPR011342">
    <property type="entry name" value="Shikimate_DH"/>
</dbReference>
<dbReference type="InterPro" id="IPR036291">
    <property type="entry name" value="NAD(P)-bd_dom_sf"/>
</dbReference>
<feature type="binding site" evidence="8">
    <location>
        <position position="223"/>
    </location>
    <ligand>
        <name>NADP(+)</name>
        <dbReference type="ChEBI" id="CHEBI:58349"/>
    </ligand>
</feature>
<comment type="function">
    <text evidence="8">Involved in the biosynthesis of the chorismate, which leads to the biosynthesis of aromatic amino acids. Catalyzes the reversible NADPH linked reduction of 3-dehydroshikimate (DHSA) to yield shikimate (SA).</text>
</comment>
<feature type="domain" description="Shikimate dehydrogenase substrate binding N-terminal" evidence="10">
    <location>
        <begin position="12"/>
        <end position="94"/>
    </location>
</feature>
<gene>
    <name evidence="8" type="primary">aroE</name>
    <name evidence="11" type="ORF">J2X15_000080</name>
</gene>
<keyword evidence="4 8" id="KW-0521">NADP</keyword>
<feature type="active site" description="Proton acceptor" evidence="8">
    <location>
        <position position="71"/>
    </location>
</feature>
<dbReference type="CDD" id="cd01065">
    <property type="entry name" value="NAD_bind_Shikimate_DH"/>
    <property type="match status" value="1"/>
</dbReference>
<evidence type="ECO:0000256" key="4">
    <source>
        <dbReference type="ARBA" id="ARBA00022857"/>
    </source>
</evidence>
<dbReference type="HAMAP" id="MF_00222">
    <property type="entry name" value="Shikimate_DH_AroE"/>
    <property type="match status" value="1"/>
</dbReference>
<feature type="binding site" evidence="8">
    <location>
        <position position="92"/>
    </location>
    <ligand>
        <name>shikimate</name>
        <dbReference type="ChEBI" id="CHEBI:36208"/>
    </ligand>
</feature>
<proteinExistence type="inferred from homology"/>
<dbReference type="InterPro" id="IPR006151">
    <property type="entry name" value="Shikm_DH/Glu-tRNA_Rdtase"/>
</dbReference>
<dbReference type="Gene3D" id="3.40.50.10860">
    <property type="entry name" value="Leucine Dehydrogenase, chain A, domain 1"/>
    <property type="match status" value="1"/>
</dbReference>
<comment type="pathway">
    <text evidence="1 8">Metabolic intermediate biosynthesis; chorismate biosynthesis; chorismate from D-erythrose 4-phosphate and phosphoenolpyruvate: step 4/7.</text>
</comment>
<dbReference type="NCBIfam" id="NF001312">
    <property type="entry name" value="PRK00258.1-4"/>
    <property type="match status" value="1"/>
</dbReference>
<feature type="binding site" evidence="8">
    <location>
        <position position="108"/>
    </location>
    <ligand>
        <name>shikimate</name>
        <dbReference type="ChEBI" id="CHEBI:36208"/>
    </ligand>
</feature>
<evidence type="ECO:0000256" key="7">
    <source>
        <dbReference type="ARBA" id="ARBA00049442"/>
    </source>
</evidence>
<dbReference type="Gene3D" id="3.40.50.720">
    <property type="entry name" value="NAD(P)-binding Rossmann-like Domain"/>
    <property type="match status" value="1"/>
</dbReference>
<dbReference type="Proteomes" id="UP001268089">
    <property type="component" value="Unassembled WGS sequence"/>
</dbReference>
<comment type="caution">
    <text evidence="11">The sequence shown here is derived from an EMBL/GenBank/DDBJ whole genome shotgun (WGS) entry which is preliminary data.</text>
</comment>
<dbReference type="InterPro" id="IPR022893">
    <property type="entry name" value="Shikimate_DH_fam"/>
</dbReference>
<name>A0ABU1ZH05_9BURK</name>
<accession>A0ABU1ZH05</accession>
<feature type="binding site" evidence="8">
    <location>
        <position position="253"/>
    </location>
    <ligand>
        <name>shikimate</name>
        <dbReference type="ChEBI" id="CHEBI:36208"/>
    </ligand>
</feature>
<protein>
    <recommendedName>
        <fullName evidence="2 8">Shikimate dehydrogenase (NADP(+))</fullName>
        <shortName evidence="8">SDH</shortName>
        <ecNumber evidence="2 8">1.1.1.25</ecNumber>
    </recommendedName>
</protein>
<comment type="catalytic activity">
    <reaction evidence="7 8">
        <text>shikimate + NADP(+) = 3-dehydroshikimate + NADPH + H(+)</text>
        <dbReference type="Rhea" id="RHEA:17737"/>
        <dbReference type="ChEBI" id="CHEBI:15378"/>
        <dbReference type="ChEBI" id="CHEBI:16630"/>
        <dbReference type="ChEBI" id="CHEBI:36208"/>
        <dbReference type="ChEBI" id="CHEBI:57783"/>
        <dbReference type="ChEBI" id="CHEBI:58349"/>
        <dbReference type="EC" id="1.1.1.25"/>
    </reaction>
</comment>
<organism evidence="11 12">
    <name type="scientific">Rhodoferax saidenbachensis</name>
    <dbReference type="NCBI Taxonomy" id="1484693"/>
    <lineage>
        <taxon>Bacteria</taxon>
        <taxon>Pseudomonadati</taxon>
        <taxon>Pseudomonadota</taxon>
        <taxon>Betaproteobacteria</taxon>
        <taxon>Burkholderiales</taxon>
        <taxon>Comamonadaceae</taxon>
        <taxon>Rhodoferax</taxon>
    </lineage>
</organism>
<dbReference type="SUPFAM" id="SSF53223">
    <property type="entry name" value="Aminoacid dehydrogenase-like, N-terminal domain"/>
    <property type="match status" value="1"/>
</dbReference>
<dbReference type="Pfam" id="PF01488">
    <property type="entry name" value="Shikimate_DH"/>
    <property type="match status" value="1"/>
</dbReference>
<feature type="binding site" evidence="8">
    <location>
        <position position="67"/>
    </location>
    <ligand>
        <name>shikimate</name>
        <dbReference type="ChEBI" id="CHEBI:36208"/>
    </ligand>
</feature>
<dbReference type="PANTHER" id="PTHR21089:SF1">
    <property type="entry name" value="BIFUNCTIONAL 3-DEHYDROQUINATE DEHYDRATASE_SHIKIMATE DEHYDROGENASE, CHLOROPLASTIC"/>
    <property type="match status" value="1"/>
</dbReference>
<evidence type="ECO:0000259" key="10">
    <source>
        <dbReference type="Pfam" id="PF08501"/>
    </source>
</evidence>
<dbReference type="SUPFAM" id="SSF51735">
    <property type="entry name" value="NAD(P)-binding Rossmann-fold domains"/>
    <property type="match status" value="1"/>
</dbReference>
<feature type="binding site" evidence="8">
    <location>
        <begin position="20"/>
        <end position="22"/>
    </location>
    <ligand>
        <name>shikimate</name>
        <dbReference type="ChEBI" id="CHEBI:36208"/>
    </ligand>
</feature>
<dbReference type="NCBIfam" id="TIGR00507">
    <property type="entry name" value="aroE"/>
    <property type="match status" value="1"/>
</dbReference>
<evidence type="ECO:0000313" key="11">
    <source>
        <dbReference type="EMBL" id="MDR7304814.1"/>
    </source>
</evidence>
<comment type="caution">
    <text evidence="8">Lacks conserved residue(s) required for the propagation of feature annotation.</text>
</comment>
<dbReference type="GO" id="GO:0004764">
    <property type="term" value="F:shikimate 3-dehydrogenase (NADP+) activity"/>
    <property type="evidence" value="ECO:0007669"/>
    <property type="project" value="UniProtKB-EC"/>
</dbReference>
<evidence type="ECO:0000256" key="3">
    <source>
        <dbReference type="ARBA" id="ARBA00022605"/>
    </source>
</evidence>
<dbReference type="EMBL" id="JAVDXO010000001">
    <property type="protein sequence ID" value="MDR7304814.1"/>
    <property type="molecule type" value="Genomic_DNA"/>
</dbReference>
<comment type="subunit">
    <text evidence="8">Homodimer.</text>
</comment>
<feature type="binding site" evidence="8">
    <location>
        <position position="225"/>
    </location>
    <ligand>
        <name>shikimate</name>
        <dbReference type="ChEBI" id="CHEBI:36208"/>
    </ligand>
</feature>
<evidence type="ECO:0000256" key="6">
    <source>
        <dbReference type="ARBA" id="ARBA00023141"/>
    </source>
</evidence>
<keyword evidence="5 8" id="KW-0560">Oxidoreductase</keyword>
<feature type="domain" description="Quinate/shikimate 5-dehydrogenase/glutamyl-tRNA reductase" evidence="9">
    <location>
        <begin position="130"/>
        <end position="198"/>
    </location>
</feature>
<dbReference type="PANTHER" id="PTHR21089">
    <property type="entry name" value="SHIKIMATE DEHYDROGENASE"/>
    <property type="match status" value="1"/>
</dbReference>
<feature type="binding site" evidence="8">
    <location>
        <begin position="134"/>
        <end position="138"/>
    </location>
    <ligand>
        <name>NADP(+)</name>
        <dbReference type="ChEBI" id="CHEBI:58349"/>
    </ligand>
</feature>
<sequence length="280" mass="29652">MANDQPYQLAGVMGWPVAHSRSPVIHTHWIEEHRLRGAYVLLPVQPENIEQALRALPTLGFAGCNLTIPHKVAAMGIVDHLEPLARRIGAANTIVVGADGSLTGRNTDAFGFIQSLRDAAPAWRADSGPACVMGAGGAARAVIAGLLDEGATEIRLSNRSDAKAVDMAQEFGPLVRAVPWAERHEALTSVALLVNTTNQGMHDQPALDLNLHALPVTALVSDIVYVPLETPLLTAAKTRGNTTVNGLGMLLNQARPAFEAWFGVLPAISPALLAKVIATF</sequence>
<reference evidence="11 12" key="1">
    <citation type="submission" date="2023-07" db="EMBL/GenBank/DDBJ databases">
        <title>Sorghum-associated microbial communities from plants grown in Nebraska, USA.</title>
        <authorList>
            <person name="Schachtman D."/>
        </authorList>
    </citation>
    <scope>NUCLEOTIDE SEQUENCE [LARGE SCALE GENOMIC DNA]</scope>
    <source>
        <strain evidence="11 12">BE308</strain>
    </source>
</reference>
<evidence type="ECO:0000256" key="5">
    <source>
        <dbReference type="ARBA" id="ARBA00023002"/>
    </source>
</evidence>
<keyword evidence="6 8" id="KW-0057">Aromatic amino acid biosynthesis</keyword>
<keyword evidence="3 8" id="KW-0028">Amino-acid biosynthesis</keyword>
<dbReference type="EC" id="1.1.1.25" evidence="2 8"/>
<evidence type="ECO:0000256" key="2">
    <source>
        <dbReference type="ARBA" id="ARBA00012962"/>
    </source>
</evidence>
<evidence type="ECO:0000259" key="9">
    <source>
        <dbReference type="Pfam" id="PF01488"/>
    </source>
</evidence>
<evidence type="ECO:0000256" key="8">
    <source>
        <dbReference type="HAMAP-Rule" id="MF_00222"/>
    </source>
</evidence>
<keyword evidence="12" id="KW-1185">Reference proteome</keyword>
<feature type="binding site" evidence="8">
    <location>
        <position position="246"/>
    </location>
    <ligand>
        <name>NADP(+)</name>
        <dbReference type="ChEBI" id="CHEBI:58349"/>
    </ligand>
</feature>
<dbReference type="InterPro" id="IPR046346">
    <property type="entry name" value="Aminoacid_DH-like_N_sf"/>
</dbReference>
<dbReference type="Pfam" id="PF08501">
    <property type="entry name" value="Shikimate_dh_N"/>
    <property type="match status" value="1"/>
</dbReference>
<comment type="similarity">
    <text evidence="8">Belongs to the shikimate dehydrogenase family.</text>
</comment>
<dbReference type="RefSeq" id="WP_310338290.1">
    <property type="nucleotide sequence ID" value="NZ_JAVDXO010000001.1"/>
</dbReference>
<evidence type="ECO:0000256" key="1">
    <source>
        <dbReference type="ARBA" id="ARBA00004871"/>
    </source>
</evidence>
<evidence type="ECO:0000313" key="12">
    <source>
        <dbReference type="Proteomes" id="UP001268089"/>
    </source>
</evidence>
<dbReference type="InterPro" id="IPR013708">
    <property type="entry name" value="Shikimate_DH-bd_N"/>
</dbReference>